<dbReference type="PANTHER" id="PTHR23241">
    <property type="entry name" value="LATE EMBRYOGENESIS ABUNDANT PLANTS LEA-RELATED"/>
    <property type="match status" value="1"/>
</dbReference>
<feature type="transmembrane region" description="Helical" evidence="5">
    <location>
        <begin position="127"/>
        <end position="148"/>
    </location>
</feature>
<evidence type="ECO:0000259" key="6">
    <source>
        <dbReference type="Pfam" id="PF13664"/>
    </source>
</evidence>
<dbReference type="InterPro" id="IPR025423">
    <property type="entry name" value="TMEM205-like"/>
</dbReference>
<evidence type="ECO:0000313" key="7">
    <source>
        <dbReference type="EMBL" id="ODQ59614.1"/>
    </source>
</evidence>
<keyword evidence="8" id="KW-1185">Reference proteome</keyword>
<dbReference type="AlphaFoldDB" id="A0A1E3P330"/>
<feature type="transmembrane region" description="Helical" evidence="5">
    <location>
        <begin position="6"/>
        <end position="26"/>
    </location>
</feature>
<keyword evidence="3 5" id="KW-1133">Transmembrane helix</keyword>
<evidence type="ECO:0000256" key="3">
    <source>
        <dbReference type="ARBA" id="ARBA00022989"/>
    </source>
</evidence>
<keyword evidence="4 5" id="KW-0472">Membrane</keyword>
<evidence type="ECO:0000256" key="5">
    <source>
        <dbReference type="SAM" id="Phobius"/>
    </source>
</evidence>
<evidence type="ECO:0000256" key="4">
    <source>
        <dbReference type="ARBA" id="ARBA00023136"/>
    </source>
</evidence>
<dbReference type="InterPro" id="IPR053009">
    <property type="entry name" value="Xanthocillin_Biosynth-Assoc"/>
</dbReference>
<sequence>MSLFRPTAHLFIWSLVWGGSGYYSYVASPIAFKTLSRKEFSALQSKIFPHFFLAQSVSPLLIGLTAPYALTTGALVTLGTAVIGGLTNLLWLLPSTRKIKEARFKLEDEGKEDSVEHKELSKQFGKIHGLSLLFNFVNFAALTTYGFILTKNIIRYVPK</sequence>
<dbReference type="EMBL" id="KV454210">
    <property type="protein sequence ID" value="ODQ59614.1"/>
    <property type="molecule type" value="Genomic_DNA"/>
</dbReference>
<feature type="transmembrane region" description="Helical" evidence="5">
    <location>
        <begin position="47"/>
        <end position="68"/>
    </location>
</feature>
<evidence type="ECO:0000256" key="2">
    <source>
        <dbReference type="ARBA" id="ARBA00022692"/>
    </source>
</evidence>
<protein>
    <recommendedName>
        <fullName evidence="6">TMEM205-like domain-containing protein</fullName>
    </recommendedName>
</protein>
<dbReference type="Pfam" id="PF13664">
    <property type="entry name" value="DUF4149"/>
    <property type="match status" value="1"/>
</dbReference>
<dbReference type="GeneID" id="30201937"/>
<feature type="transmembrane region" description="Helical" evidence="5">
    <location>
        <begin position="74"/>
        <end position="93"/>
    </location>
</feature>
<dbReference type="PANTHER" id="PTHR23241:SF102">
    <property type="entry name" value="LD23009P"/>
    <property type="match status" value="1"/>
</dbReference>
<dbReference type="RefSeq" id="XP_019038821.1">
    <property type="nucleotide sequence ID" value="XM_019184691.1"/>
</dbReference>
<dbReference type="Proteomes" id="UP000094112">
    <property type="component" value="Unassembled WGS sequence"/>
</dbReference>
<comment type="subcellular location">
    <subcellularLocation>
        <location evidence="1">Membrane</location>
    </subcellularLocation>
</comment>
<gene>
    <name evidence="7" type="ORF">WICANDRAFT_78254</name>
</gene>
<feature type="domain" description="TMEM205-like" evidence="6">
    <location>
        <begin position="12"/>
        <end position="104"/>
    </location>
</feature>
<dbReference type="OrthoDB" id="1641132at2759"/>
<evidence type="ECO:0000256" key="1">
    <source>
        <dbReference type="ARBA" id="ARBA00004370"/>
    </source>
</evidence>
<organism evidence="7 8">
    <name type="scientific">Wickerhamomyces anomalus (strain ATCC 58044 / CBS 1984 / NCYC 433 / NRRL Y-366-8)</name>
    <name type="common">Yeast</name>
    <name type="synonym">Hansenula anomala</name>
    <dbReference type="NCBI Taxonomy" id="683960"/>
    <lineage>
        <taxon>Eukaryota</taxon>
        <taxon>Fungi</taxon>
        <taxon>Dikarya</taxon>
        <taxon>Ascomycota</taxon>
        <taxon>Saccharomycotina</taxon>
        <taxon>Saccharomycetes</taxon>
        <taxon>Phaffomycetales</taxon>
        <taxon>Wickerhamomycetaceae</taxon>
        <taxon>Wickerhamomyces</taxon>
    </lineage>
</organism>
<reference evidence="7 8" key="1">
    <citation type="journal article" date="2016" name="Proc. Natl. Acad. Sci. U.S.A.">
        <title>Comparative genomics of biotechnologically important yeasts.</title>
        <authorList>
            <person name="Riley R."/>
            <person name="Haridas S."/>
            <person name="Wolfe K.H."/>
            <person name="Lopes M.R."/>
            <person name="Hittinger C.T."/>
            <person name="Goeker M."/>
            <person name="Salamov A.A."/>
            <person name="Wisecaver J.H."/>
            <person name="Long T.M."/>
            <person name="Calvey C.H."/>
            <person name="Aerts A.L."/>
            <person name="Barry K.W."/>
            <person name="Choi C."/>
            <person name="Clum A."/>
            <person name="Coughlan A.Y."/>
            <person name="Deshpande S."/>
            <person name="Douglass A.P."/>
            <person name="Hanson S.J."/>
            <person name="Klenk H.-P."/>
            <person name="LaButti K.M."/>
            <person name="Lapidus A."/>
            <person name="Lindquist E.A."/>
            <person name="Lipzen A.M."/>
            <person name="Meier-Kolthoff J.P."/>
            <person name="Ohm R.A."/>
            <person name="Otillar R.P."/>
            <person name="Pangilinan J.L."/>
            <person name="Peng Y."/>
            <person name="Rokas A."/>
            <person name="Rosa C.A."/>
            <person name="Scheuner C."/>
            <person name="Sibirny A.A."/>
            <person name="Slot J.C."/>
            <person name="Stielow J.B."/>
            <person name="Sun H."/>
            <person name="Kurtzman C.P."/>
            <person name="Blackwell M."/>
            <person name="Grigoriev I.V."/>
            <person name="Jeffries T.W."/>
        </authorList>
    </citation>
    <scope>NUCLEOTIDE SEQUENCE [LARGE SCALE GENOMIC DNA]</scope>
    <source>
        <strain evidence="8">ATCC 58044 / CBS 1984 / NCYC 433 / NRRL Y-366-8</strain>
    </source>
</reference>
<name>A0A1E3P330_WICAA</name>
<evidence type="ECO:0000313" key="8">
    <source>
        <dbReference type="Proteomes" id="UP000094112"/>
    </source>
</evidence>
<accession>A0A1E3P330</accession>
<dbReference type="GO" id="GO:0016020">
    <property type="term" value="C:membrane"/>
    <property type="evidence" value="ECO:0007669"/>
    <property type="project" value="UniProtKB-SubCell"/>
</dbReference>
<keyword evidence="2 5" id="KW-0812">Transmembrane</keyword>
<proteinExistence type="predicted"/>